<reference evidence="3" key="1">
    <citation type="journal article" date="2019" name="Int. J. Syst. Evol. Microbiol.">
        <title>The Global Catalogue of Microorganisms (GCM) 10K type strain sequencing project: providing services to taxonomists for standard genome sequencing and annotation.</title>
        <authorList>
            <consortium name="The Broad Institute Genomics Platform"/>
            <consortium name="The Broad Institute Genome Sequencing Center for Infectious Disease"/>
            <person name="Wu L."/>
            <person name="Ma J."/>
        </authorList>
    </citation>
    <scope>NUCLEOTIDE SEQUENCE [LARGE SCALE GENOMIC DNA]</scope>
    <source>
        <strain evidence="3">JCM 18014</strain>
    </source>
</reference>
<evidence type="ECO:0000259" key="1">
    <source>
        <dbReference type="PROSITE" id="PS50106"/>
    </source>
</evidence>
<dbReference type="Proteomes" id="UP001500518">
    <property type="component" value="Unassembled WGS sequence"/>
</dbReference>
<dbReference type="InterPro" id="IPR051156">
    <property type="entry name" value="Mito/Outer_Membr_Metalloprot"/>
</dbReference>
<dbReference type="InterPro" id="IPR025154">
    <property type="entry name" value="Put_metallopeptidase_dom"/>
</dbReference>
<dbReference type="PROSITE" id="PS50106">
    <property type="entry name" value="PDZ"/>
    <property type="match status" value="1"/>
</dbReference>
<proteinExistence type="predicted"/>
<dbReference type="Pfam" id="PF13203">
    <property type="entry name" value="DUF2201_N"/>
    <property type="match status" value="1"/>
</dbReference>
<dbReference type="InterPro" id="IPR041489">
    <property type="entry name" value="PDZ_6"/>
</dbReference>
<dbReference type="SUPFAM" id="SSF50156">
    <property type="entry name" value="PDZ domain-like"/>
    <property type="match status" value="1"/>
</dbReference>
<name>A0ABP9K664_9SPHN</name>
<feature type="domain" description="PDZ" evidence="1">
    <location>
        <begin position="49"/>
        <end position="113"/>
    </location>
</feature>
<dbReference type="PANTHER" id="PTHR22726">
    <property type="entry name" value="METALLOENDOPEPTIDASE OMA1"/>
    <property type="match status" value="1"/>
</dbReference>
<dbReference type="PANTHER" id="PTHR22726:SF1">
    <property type="entry name" value="METALLOENDOPEPTIDASE OMA1, MITOCHONDRIAL"/>
    <property type="match status" value="1"/>
</dbReference>
<dbReference type="InterPro" id="IPR036034">
    <property type="entry name" value="PDZ_sf"/>
</dbReference>
<evidence type="ECO:0000313" key="3">
    <source>
        <dbReference type="Proteomes" id="UP001500518"/>
    </source>
</evidence>
<keyword evidence="3" id="KW-1185">Reference proteome</keyword>
<dbReference type="Gene3D" id="2.30.42.10">
    <property type="match status" value="1"/>
</dbReference>
<dbReference type="SMART" id="SM00228">
    <property type="entry name" value="PDZ"/>
    <property type="match status" value="1"/>
</dbReference>
<sequence>MLLGTDAMKYVLAVLLVLLPAAVGAQSSEELAAQDLRLARIADAMLVGNSRLCRQTMPVTGMILHSADQYGDGAQALFANGPLAIAQVVPDSVADQADLRAGDSIAAINGTPVAHLNPQGEDHLRELAFFLLADTAVSEPVALTVVRGEEVLMINFSAPRGCRSLVEILVADGPNARSDGRVIQLQYDFATSLSDEQMAVVLAHELAHTVLEHRRRKEALGIDNGSILRHVGRNQQVNRRAEVEADRMSAHLLANAGYDPMIVPQFWQTPEGIRAGGGAMPSFVYPSQAARAQIVEREIAMFLPSRRGPSWPGHLLELRDRSLAAD</sequence>
<dbReference type="InterPro" id="IPR001478">
    <property type="entry name" value="PDZ"/>
</dbReference>
<accession>A0ABP9K664</accession>
<gene>
    <name evidence="2" type="ORF">GCM10023208_09150</name>
</gene>
<protein>
    <recommendedName>
        <fullName evidence="1">PDZ domain-containing protein</fullName>
    </recommendedName>
</protein>
<comment type="caution">
    <text evidence="2">The sequence shown here is derived from an EMBL/GenBank/DDBJ whole genome shotgun (WGS) entry which is preliminary data.</text>
</comment>
<dbReference type="Pfam" id="PF17820">
    <property type="entry name" value="PDZ_6"/>
    <property type="match status" value="1"/>
</dbReference>
<organism evidence="2 3">
    <name type="scientific">Erythrobacter westpacificensis</name>
    <dbReference type="NCBI Taxonomy" id="1055231"/>
    <lineage>
        <taxon>Bacteria</taxon>
        <taxon>Pseudomonadati</taxon>
        <taxon>Pseudomonadota</taxon>
        <taxon>Alphaproteobacteria</taxon>
        <taxon>Sphingomonadales</taxon>
        <taxon>Erythrobacteraceae</taxon>
        <taxon>Erythrobacter/Porphyrobacter group</taxon>
        <taxon>Erythrobacter</taxon>
    </lineage>
</organism>
<dbReference type="EMBL" id="BAABHV010000009">
    <property type="protein sequence ID" value="GAA5050300.1"/>
    <property type="molecule type" value="Genomic_DNA"/>
</dbReference>
<evidence type="ECO:0000313" key="2">
    <source>
        <dbReference type="EMBL" id="GAA5050300.1"/>
    </source>
</evidence>